<organism evidence="2">
    <name type="scientific">marine metagenome</name>
    <dbReference type="NCBI Taxonomy" id="408172"/>
    <lineage>
        <taxon>unclassified sequences</taxon>
        <taxon>metagenomes</taxon>
        <taxon>ecological metagenomes</taxon>
    </lineage>
</organism>
<accession>A0A381XSR7</accession>
<protein>
    <submittedName>
        <fullName evidence="2">Uncharacterized protein</fullName>
    </submittedName>
</protein>
<proteinExistence type="predicted"/>
<feature type="non-terminal residue" evidence="2">
    <location>
        <position position="22"/>
    </location>
</feature>
<evidence type="ECO:0000313" key="2">
    <source>
        <dbReference type="EMBL" id="SVA67522.1"/>
    </source>
</evidence>
<dbReference type="EMBL" id="UINC01016168">
    <property type="protein sequence ID" value="SVA67522.1"/>
    <property type="molecule type" value="Genomic_DNA"/>
</dbReference>
<gene>
    <name evidence="2" type="ORF">METZ01_LOCUS120376</name>
</gene>
<evidence type="ECO:0000256" key="1">
    <source>
        <dbReference type="SAM" id="MobiDB-lite"/>
    </source>
</evidence>
<feature type="region of interest" description="Disordered" evidence="1">
    <location>
        <begin position="1"/>
        <end position="22"/>
    </location>
</feature>
<dbReference type="AlphaFoldDB" id="A0A381XSR7"/>
<sequence>MKQKALEIPPDFQLEPPTEGQE</sequence>
<name>A0A381XSR7_9ZZZZ</name>
<reference evidence="2" key="1">
    <citation type="submission" date="2018-05" db="EMBL/GenBank/DDBJ databases">
        <authorList>
            <person name="Lanie J.A."/>
            <person name="Ng W.-L."/>
            <person name="Kazmierczak K.M."/>
            <person name="Andrzejewski T.M."/>
            <person name="Davidsen T.M."/>
            <person name="Wayne K.J."/>
            <person name="Tettelin H."/>
            <person name="Glass J.I."/>
            <person name="Rusch D."/>
            <person name="Podicherti R."/>
            <person name="Tsui H.-C.T."/>
            <person name="Winkler M.E."/>
        </authorList>
    </citation>
    <scope>NUCLEOTIDE SEQUENCE</scope>
</reference>